<keyword evidence="2" id="KW-1185">Reference proteome</keyword>
<name>N1SA19_FUSC4</name>
<sequence>MAGEFWLLLIQLAGKVKRAEETVERVRLVDSKDLVEEFIEAGERLWAKLVSLLKKCEAPMLEAYKLKERKHVEKNAGVVFIDTLFGQDKELKRTERWMQNMRTYNLRFDANCEDMIRNPSKY</sequence>
<reference evidence="2" key="2">
    <citation type="journal article" date="2014" name="PLoS ONE">
        <title>Genome and Transcriptome Analysis of the Fungal Pathogen Fusarium oxysporum f. sp. cubense Causing Banana Vascular Wilt Disease.</title>
        <authorList>
            <person name="Guo L."/>
            <person name="Han L."/>
            <person name="Yang L."/>
            <person name="Zeng H."/>
            <person name="Fan D."/>
            <person name="Zhu Y."/>
            <person name="Feng Y."/>
            <person name="Wang G."/>
            <person name="Peng C."/>
            <person name="Jiang X."/>
            <person name="Zhou D."/>
            <person name="Ni P."/>
            <person name="Liang C."/>
            <person name="Liu L."/>
            <person name="Wang J."/>
            <person name="Mao C."/>
            <person name="Fang X."/>
            <person name="Peng M."/>
            <person name="Huang J."/>
        </authorList>
    </citation>
    <scope>NUCLEOTIDE SEQUENCE [LARGE SCALE GENOMIC DNA]</scope>
    <source>
        <strain evidence="2">race 4</strain>
    </source>
</reference>
<gene>
    <name evidence="1" type="ORF">FOC4_g10002894</name>
</gene>
<proteinExistence type="predicted"/>
<reference evidence="2" key="1">
    <citation type="submission" date="2012-09" db="EMBL/GenBank/DDBJ databases">
        <title>Genome sequencing and comparative transcriptomics of race 1 and race 4 of banana pathogen: Fusarium oxysporum f. sp. cubense.</title>
        <authorList>
            <person name="Fang X."/>
            <person name="Huang J."/>
        </authorList>
    </citation>
    <scope>NUCLEOTIDE SEQUENCE [LARGE SCALE GENOMIC DNA]</scope>
    <source>
        <strain evidence="2">race 4</strain>
    </source>
</reference>
<dbReference type="AlphaFoldDB" id="N1SA19"/>
<dbReference type="HOGENOM" id="CLU_2085073_0_0_1"/>
<evidence type="ECO:0000313" key="1">
    <source>
        <dbReference type="EMBL" id="EMT73857.1"/>
    </source>
</evidence>
<evidence type="ECO:0000313" key="2">
    <source>
        <dbReference type="Proteomes" id="UP000016929"/>
    </source>
</evidence>
<organism evidence="1 2">
    <name type="scientific">Fusarium oxysporum f. sp. cubense (strain race 4)</name>
    <name type="common">Panama disease fungus</name>
    <dbReference type="NCBI Taxonomy" id="2502994"/>
    <lineage>
        <taxon>Eukaryota</taxon>
        <taxon>Fungi</taxon>
        <taxon>Dikarya</taxon>
        <taxon>Ascomycota</taxon>
        <taxon>Pezizomycotina</taxon>
        <taxon>Sordariomycetes</taxon>
        <taxon>Hypocreomycetidae</taxon>
        <taxon>Hypocreales</taxon>
        <taxon>Nectriaceae</taxon>
        <taxon>Fusarium</taxon>
        <taxon>Fusarium oxysporum species complex</taxon>
    </lineage>
</organism>
<protein>
    <submittedName>
        <fullName evidence="1">Uncharacterized protein</fullName>
    </submittedName>
</protein>
<dbReference type="STRING" id="1229665.N1SA19"/>
<dbReference type="EMBL" id="KB726223">
    <property type="protein sequence ID" value="EMT73857.1"/>
    <property type="molecule type" value="Genomic_DNA"/>
</dbReference>
<dbReference type="OrthoDB" id="5398854at2759"/>
<dbReference type="Proteomes" id="UP000016929">
    <property type="component" value="Unassembled WGS sequence"/>
</dbReference>
<accession>N1SA19</accession>